<comment type="caution">
    <text evidence="3">The sequence shown here is derived from an EMBL/GenBank/DDBJ whole genome shotgun (WGS) entry which is preliminary data.</text>
</comment>
<protein>
    <recommendedName>
        <fullName evidence="5">Histidine-rich glycoprotein</fullName>
    </recommendedName>
</protein>
<evidence type="ECO:0000313" key="3">
    <source>
        <dbReference type="EMBL" id="KAJ3664009.1"/>
    </source>
</evidence>
<accession>A0AA38IZU0</accession>
<evidence type="ECO:0000256" key="2">
    <source>
        <dbReference type="SAM" id="SignalP"/>
    </source>
</evidence>
<keyword evidence="4" id="KW-1185">Reference proteome</keyword>
<evidence type="ECO:0000313" key="4">
    <source>
        <dbReference type="Proteomes" id="UP001168821"/>
    </source>
</evidence>
<dbReference type="EMBL" id="JALNTZ010000002">
    <property type="protein sequence ID" value="KAJ3664009.1"/>
    <property type="molecule type" value="Genomic_DNA"/>
</dbReference>
<evidence type="ECO:0008006" key="5">
    <source>
        <dbReference type="Google" id="ProtNLM"/>
    </source>
</evidence>
<gene>
    <name evidence="3" type="ORF">Zmor_008216</name>
</gene>
<proteinExistence type="predicted"/>
<reference evidence="3" key="1">
    <citation type="journal article" date="2023" name="G3 (Bethesda)">
        <title>Whole genome assemblies of Zophobas morio and Tenebrio molitor.</title>
        <authorList>
            <person name="Kaur S."/>
            <person name="Stinson S.A."/>
            <person name="diCenzo G.C."/>
        </authorList>
    </citation>
    <scope>NUCLEOTIDE SEQUENCE</scope>
    <source>
        <strain evidence="3">QUZm001</strain>
    </source>
</reference>
<keyword evidence="1" id="KW-1133">Transmembrane helix</keyword>
<dbReference type="AlphaFoldDB" id="A0AA38IZU0"/>
<evidence type="ECO:0000256" key="1">
    <source>
        <dbReference type="SAM" id="Phobius"/>
    </source>
</evidence>
<keyword evidence="1" id="KW-0812">Transmembrane</keyword>
<dbReference type="Proteomes" id="UP001168821">
    <property type="component" value="Unassembled WGS sequence"/>
</dbReference>
<feature type="transmembrane region" description="Helical" evidence="1">
    <location>
        <begin position="53"/>
        <end position="71"/>
    </location>
</feature>
<feature type="signal peptide" evidence="2">
    <location>
        <begin position="1"/>
        <end position="18"/>
    </location>
</feature>
<feature type="chain" id="PRO_5041429070" description="Histidine-rich glycoprotein" evidence="2">
    <location>
        <begin position="19"/>
        <end position="129"/>
    </location>
</feature>
<organism evidence="3 4">
    <name type="scientific">Zophobas morio</name>
    <dbReference type="NCBI Taxonomy" id="2755281"/>
    <lineage>
        <taxon>Eukaryota</taxon>
        <taxon>Metazoa</taxon>
        <taxon>Ecdysozoa</taxon>
        <taxon>Arthropoda</taxon>
        <taxon>Hexapoda</taxon>
        <taxon>Insecta</taxon>
        <taxon>Pterygota</taxon>
        <taxon>Neoptera</taxon>
        <taxon>Endopterygota</taxon>
        <taxon>Coleoptera</taxon>
        <taxon>Polyphaga</taxon>
        <taxon>Cucujiformia</taxon>
        <taxon>Tenebrionidae</taxon>
        <taxon>Zophobas</taxon>
    </lineage>
</organism>
<keyword evidence="2" id="KW-0732">Signal</keyword>
<name>A0AA38IZU0_9CUCU</name>
<sequence length="129" mass="14742">MCFLCVISFLCNRCSITGGPVEGARTSINTDGPWQWSLWSSDLVKQTSFEMAFMKYIVVLVAVLLAAAYAAPAPGGWHGHHEHVVIHVPHHIHTVHHHHVKKVHVPVPVVKKVYIHEEPHYHHDHHPWW</sequence>
<keyword evidence="1" id="KW-0472">Membrane</keyword>